<keyword evidence="7" id="KW-0677">Repeat</keyword>
<dbReference type="SMART" id="SM00368">
    <property type="entry name" value="LRR_RI"/>
    <property type="match status" value="4"/>
</dbReference>
<evidence type="ECO:0000256" key="4">
    <source>
        <dbReference type="ARBA" id="ARBA00017829"/>
    </source>
</evidence>
<protein>
    <recommendedName>
        <fullName evidence="4">Tonsoku-like protein</fullName>
    </recommendedName>
</protein>
<evidence type="ECO:0000256" key="3">
    <source>
        <dbReference type="ARBA" id="ARBA00010999"/>
    </source>
</evidence>
<evidence type="ECO:0000256" key="16">
    <source>
        <dbReference type="SAM" id="MobiDB-lite"/>
    </source>
</evidence>
<dbReference type="InterPro" id="IPR019734">
    <property type="entry name" value="TPR_rpt"/>
</dbReference>
<keyword evidence="18" id="KW-1185">Reference proteome</keyword>
<keyword evidence="8" id="KW-0227">DNA damage</keyword>
<keyword evidence="10" id="KW-0156">Chromatin regulator</keyword>
<evidence type="ECO:0000256" key="8">
    <source>
        <dbReference type="ARBA" id="ARBA00022763"/>
    </source>
</evidence>
<dbReference type="InterPro" id="IPR032675">
    <property type="entry name" value="LRR_dom_sf"/>
</dbReference>
<dbReference type="InterPro" id="IPR052311">
    <property type="entry name" value="MMS22L-TONSL_complex_comp"/>
</dbReference>
<sequence>MVLAADELTKLRRKKKAAQAKGNLKEQADYCNNIGVMLFKAGRLDEALEEHQEELTLCQTLRDSIGAGVAHRGLGNVFYELGQPDEALRHHLLFLEAAERQRDLVEIQRATATVGRTYLMQALALTERHGLHDTGRLIHVNLAQSYQNAGDVRTALGHLRMALRLAEKLQDRATVADALHSLAQYAEKLNSPESAKAAIYASLGQTHKDLHQYDQAKRWFEKELESRTGNATEICKTLKSLATLEAEMGGSVGSICDWYRRAASEAAVAGLTRLRASALRDLADTCRDHGLTEDEERARRDLALALRADNLHSSEESERDEEAGSEAESSGAESLDQDMLDLLVSETDQPEPLQRQRQRQRQRRGGSLWRNNKGETHLHLACIQGKSRQVERLLRSGHPVNVRDFSGWLPLHEAANFVARQLLAAGADPGAVTEDGTTPLEYLMNYRAQNLAELDAEQLNDLRVLEHEMKEILSSKGKPIPDSPSVRASQSSSTQSTESAAVVEDSSEVTPSPAVSDEDDQPAADVYRRAIRGVGRSAVTAPAEGTVRRRQRPSPAGPKPGLVSEDQYQWLEEDVATGRRRPRRRLSGTLASAGTQSVRRISPPKDEGVRPISPLQTIDDYDEPVQPDQLGSPVGTAAGESQPPPPEPDAAVKDGFSAERRPMKRRQSQLTFTLTPSGRADRAPSPAVSPSPAPPAKQQRVASDGAVWSSGTLRVCVQVEQDRLMVQVPAAAVGRPHTVQWLAEQASDRYYKQFLLRPRLELLKDGALLAPEDPVQDVVGRQEETLGSRVLDWERPPLTERYSSVCAQLGQPPLATVSARLAVGQTSGRLNLAELRLNPARLQPVLRAIQRYGCITHLLLAGNPLRDAGARELAAALPHLSALHTLDLSGVQIGAGGLSYLATAASEQRALEQCTTLQLAYNLFSDVSSASHLAALVSSLPRLASLDLTSCQLTEQHLSAAGRALCDALSGSHLTHLRLSHNSVSPEGTGLLLRALRPQWLLSLALAGWRGVAAALQSYTLRDGDCCLQELDLRHCRLTDQEAEQLASALSGCRHLVRLDLSHNGALSRRGRSALEAAGCPLVEPGRAG</sequence>
<comment type="subcellular location">
    <subcellularLocation>
        <location evidence="2">Chromosome</location>
    </subcellularLocation>
    <subcellularLocation>
        <location evidence="1">Nucleus</location>
    </subcellularLocation>
</comment>
<feature type="region of interest" description="Disordered" evidence="16">
    <location>
        <begin position="537"/>
        <end position="700"/>
    </location>
</feature>
<dbReference type="Pfam" id="PF13424">
    <property type="entry name" value="TPR_12"/>
    <property type="match status" value="1"/>
</dbReference>
<evidence type="ECO:0000256" key="9">
    <source>
        <dbReference type="ARBA" id="ARBA00022803"/>
    </source>
</evidence>
<dbReference type="EMBL" id="VIIS01001828">
    <property type="protein sequence ID" value="KAF0292246.1"/>
    <property type="molecule type" value="Genomic_DNA"/>
</dbReference>
<comment type="similarity">
    <text evidence="3">Belongs to the Tonsoku family.</text>
</comment>
<evidence type="ECO:0000256" key="14">
    <source>
        <dbReference type="PROSITE-ProRule" id="PRU00023"/>
    </source>
</evidence>
<evidence type="ECO:0000313" key="17">
    <source>
        <dbReference type="EMBL" id="KAF0292246.1"/>
    </source>
</evidence>
<dbReference type="GO" id="GO:0043596">
    <property type="term" value="C:nuclear replication fork"/>
    <property type="evidence" value="ECO:0007669"/>
    <property type="project" value="TreeGrafter"/>
</dbReference>
<evidence type="ECO:0000256" key="11">
    <source>
        <dbReference type="ARBA" id="ARBA00023043"/>
    </source>
</evidence>
<feature type="region of interest" description="Disordered" evidence="16">
    <location>
        <begin position="474"/>
        <end position="523"/>
    </location>
</feature>
<dbReference type="GO" id="GO:0006325">
    <property type="term" value="P:chromatin organization"/>
    <property type="evidence" value="ECO:0007669"/>
    <property type="project" value="UniProtKB-KW"/>
</dbReference>
<evidence type="ECO:0000313" key="18">
    <source>
        <dbReference type="Proteomes" id="UP000440578"/>
    </source>
</evidence>
<dbReference type="PROSITE" id="PS50005">
    <property type="entry name" value="TPR"/>
    <property type="match status" value="1"/>
</dbReference>
<evidence type="ECO:0000256" key="12">
    <source>
        <dbReference type="ARBA" id="ARBA00023204"/>
    </source>
</evidence>
<dbReference type="InterPro" id="IPR002110">
    <property type="entry name" value="Ankyrin_rpt"/>
</dbReference>
<dbReference type="Proteomes" id="UP000440578">
    <property type="component" value="Unassembled WGS sequence"/>
</dbReference>
<evidence type="ECO:0000256" key="6">
    <source>
        <dbReference type="ARBA" id="ARBA00022614"/>
    </source>
</evidence>
<comment type="caution">
    <text evidence="17">The sequence shown here is derived from an EMBL/GenBank/DDBJ whole genome shotgun (WGS) entry which is preliminary data.</text>
</comment>
<dbReference type="GO" id="GO:0000724">
    <property type="term" value="P:double-strand break repair via homologous recombination"/>
    <property type="evidence" value="ECO:0007669"/>
    <property type="project" value="TreeGrafter"/>
</dbReference>
<keyword evidence="5" id="KW-0158">Chromosome</keyword>
<dbReference type="OrthoDB" id="273147at2759"/>
<accession>A0A6A4VCM0</accession>
<proteinExistence type="inferred from homology"/>
<dbReference type="PROSITE" id="PS50297">
    <property type="entry name" value="ANK_REP_REGION"/>
    <property type="match status" value="1"/>
</dbReference>
<organism evidence="17 18">
    <name type="scientific">Amphibalanus amphitrite</name>
    <name type="common">Striped barnacle</name>
    <name type="synonym">Balanus amphitrite</name>
    <dbReference type="NCBI Taxonomy" id="1232801"/>
    <lineage>
        <taxon>Eukaryota</taxon>
        <taxon>Metazoa</taxon>
        <taxon>Ecdysozoa</taxon>
        <taxon>Arthropoda</taxon>
        <taxon>Crustacea</taxon>
        <taxon>Multicrustacea</taxon>
        <taxon>Cirripedia</taxon>
        <taxon>Thoracica</taxon>
        <taxon>Thoracicalcarea</taxon>
        <taxon>Balanomorpha</taxon>
        <taxon>Balanoidea</taxon>
        <taxon>Balanidae</taxon>
        <taxon>Amphibalaninae</taxon>
        <taxon>Amphibalanus</taxon>
    </lineage>
</organism>
<dbReference type="Pfam" id="PF13176">
    <property type="entry name" value="TPR_7"/>
    <property type="match status" value="1"/>
</dbReference>
<evidence type="ECO:0000256" key="5">
    <source>
        <dbReference type="ARBA" id="ARBA00022454"/>
    </source>
</evidence>
<evidence type="ECO:0000256" key="7">
    <source>
        <dbReference type="ARBA" id="ARBA00022737"/>
    </source>
</evidence>
<dbReference type="PROSITE" id="PS50088">
    <property type="entry name" value="ANK_REPEAT"/>
    <property type="match status" value="1"/>
</dbReference>
<dbReference type="Gene3D" id="1.25.40.20">
    <property type="entry name" value="Ankyrin repeat-containing domain"/>
    <property type="match status" value="1"/>
</dbReference>
<dbReference type="Pfam" id="PF13181">
    <property type="entry name" value="TPR_8"/>
    <property type="match status" value="1"/>
</dbReference>
<evidence type="ECO:0000256" key="10">
    <source>
        <dbReference type="ARBA" id="ARBA00022853"/>
    </source>
</evidence>
<feature type="compositionally biased region" description="Low complexity" evidence="16">
    <location>
        <begin position="483"/>
        <end position="503"/>
    </location>
</feature>
<feature type="compositionally biased region" description="Polar residues" evidence="16">
    <location>
        <begin position="589"/>
        <end position="599"/>
    </location>
</feature>
<feature type="region of interest" description="Disordered" evidence="16">
    <location>
        <begin position="346"/>
        <end position="371"/>
    </location>
</feature>
<feature type="region of interest" description="Disordered" evidence="16">
    <location>
        <begin position="308"/>
        <end position="334"/>
    </location>
</feature>
<dbReference type="AlphaFoldDB" id="A0A6A4VCM0"/>
<dbReference type="SMART" id="SM00028">
    <property type="entry name" value="TPR"/>
    <property type="match status" value="4"/>
</dbReference>
<evidence type="ECO:0000256" key="13">
    <source>
        <dbReference type="ARBA" id="ARBA00023242"/>
    </source>
</evidence>
<feature type="repeat" description="TPR" evidence="15">
    <location>
        <begin position="197"/>
        <end position="230"/>
    </location>
</feature>
<evidence type="ECO:0000256" key="15">
    <source>
        <dbReference type="PROSITE-ProRule" id="PRU00339"/>
    </source>
</evidence>
<dbReference type="InterPro" id="IPR036770">
    <property type="entry name" value="Ankyrin_rpt-contain_sf"/>
</dbReference>
<dbReference type="Gene3D" id="1.25.40.10">
    <property type="entry name" value="Tetratricopeptide repeat domain"/>
    <property type="match status" value="1"/>
</dbReference>
<keyword evidence="13" id="KW-0539">Nucleus</keyword>
<feature type="compositionally biased region" description="Basic and acidic residues" evidence="16">
    <location>
        <begin position="650"/>
        <end position="661"/>
    </location>
</feature>
<dbReference type="GO" id="GO:0031297">
    <property type="term" value="P:replication fork processing"/>
    <property type="evidence" value="ECO:0007669"/>
    <property type="project" value="TreeGrafter"/>
</dbReference>
<dbReference type="Pfam" id="PF13516">
    <property type="entry name" value="LRR_6"/>
    <property type="match status" value="3"/>
</dbReference>
<dbReference type="Gene3D" id="3.80.10.10">
    <property type="entry name" value="Ribonuclease Inhibitor"/>
    <property type="match status" value="2"/>
</dbReference>
<evidence type="ECO:0000256" key="2">
    <source>
        <dbReference type="ARBA" id="ARBA00004286"/>
    </source>
</evidence>
<name>A0A6A4VCM0_AMPAM</name>
<keyword evidence="11 14" id="KW-0040">ANK repeat</keyword>
<feature type="repeat" description="ANK" evidence="14">
    <location>
        <begin position="373"/>
        <end position="405"/>
    </location>
</feature>
<dbReference type="PANTHER" id="PTHR46358">
    <property type="entry name" value="TONSOKU-LIKE PROTEIN"/>
    <property type="match status" value="1"/>
</dbReference>
<evidence type="ECO:0000256" key="1">
    <source>
        <dbReference type="ARBA" id="ARBA00004123"/>
    </source>
</evidence>
<dbReference type="SUPFAM" id="SSF48403">
    <property type="entry name" value="Ankyrin repeat"/>
    <property type="match status" value="1"/>
</dbReference>
<dbReference type="InterPro" id="IPR001611">
    <property type="entry name" value="Leu-rich_rpt"/>
</dbReference>
<gene>
    <name evidence="17" type="primary">TONSL</name>
    <name evidence="17" type="ORF">FJT64_009759</name>
</gene>
<reference evidence="17 18" key="1">
    <citation type="submission" date="2019-07" db="EMBL/GenBank/DDBJ databases">
        <title>Draft genome assembly of a fouling barnacle, Amphibalanus amphitrite (Darwin, 1854): The first reference genome for Thecostraca.</title>
        <authorList>
            <person name="Kim W."/>
        </authorList>
    </citation>
    <scope>NUCLEOTIDE SEQUENCE [LARGE SCALE GENOMIC DNA]</scope>
    <source>
        <strain evidence="17">SNU_AA5</strain>
        <tissue evidence="17">Soma without cirri and trophi</tissue>
    </source>
</reference>
<keyword evidence="9 15" id="KW-0802">TPR repeat</keyword>
<dbReference type="SUPFAM" id="SSF52047">
    <property type="entry name" value="RNI-like"/>
    <property type="match status" value="1"/>
</dbReference>
<dbReference type="InterPro" id="IPR011990">
    <property type="entry name" value="TPR-like_helical_dom_sf"/>
</dbReference>
<dbReference type="PANTHER" id="PTHR46358:SF1">
    <property type="entry name" value="TONSOKU-LIKE PROTEIN"/>
    <property type="match status" value="1"/>
</dbReference>
<keyword evidence="6" id="KW-0433">Leucine-rich repeat</keyword>
<keyword evidence="12" id="KW-0234">DNA repair</keyword>
<dbReference type="SUPFAM" id="SSF48452">
    <property type="entry name" value="TPR-like"/>
    <property type="match status" value="1"/>
</dbReference>